<dbReference type="GO" id="GO:0052856">
    <property type="term" value="F:NAD(P)HX epimerase activity"/>
    <property type="evidence" value="ECO:0007669"/>
    <property type="project" value="UniProtKB-EC"/>
</dbReference>
<dbReference type="Gene3D" id="3.40.1190.20">
    <property type="match status" value="1"/>
</dbReference>
<evidence type="ECO:0000256" key="12">
    <source>
        <dbReference type="ARBA" id="ARBA00023239"/>
    </source>
</evidence>
<feature type="region of interest" description="Disordered" evidence="19">
    <location>
        <begin position="239"/>
        <end position="258"/>
    </location>
</feature>
<evidence type="ECO:0000256" key="8">
    <source>
        <dbReference type="ARBA" id="ARBA00022857"/>
    </source>
</evidence>
<dbReference type="InterPro" id="IPR017953">
    <property type="entry name" value="Carbohydrate_kinase_pred_CS"/>
</dbReference>
<dbReference type="InterPro" id="IPR004443">
    <property type="entry name" value="YjeF_N_dom"/>
</dbReference>
<dbReference type="PIRSF" id="PIRSF017184">
    <property type="entry name" value="Nnr"/>
    <property type="match status" value="1"/>
</dbReference>
<dbReference type="PROSITE" id="PS01050">
    <property type="entry name" value="YJEF_C_2"/>
    <property type="match status" value="1"/>
</dbReference>
<evidence type="ECO:0000256" key="14">
    <source>
        <dbReference type="ARBA" id="ARBA00025153"/>
    </source>
</evidence>
<comment type="catalytic activity">
    <reaction evidence="1 18">
        <text>(6R)-NADHX = (6S)-NADHX</text>
        <dbReference type="Rhea" id="RHEA:32215"/>
        <dbReference type="ChEBI" id="CHEBI:64074"/>
        <dbReference type="ChEBI" id="CHEBI:64075"/>
        <dbReference type="EC" id="5.1.99.6"/>
    </reaction>
</comment>
<evidence type="ECO:0000313" key="23">
    <source>
        <dbReference type="Proteomes" id="UP000824151"/>
    </source>
</evidence>
<feature type="binding site" evidence="17">
    <location>
        <position position="343"/>
    </location>
    <ligand>
        <name>(6S)-NADPHX</name>
        <dbReference type="ChEBI" id="CHEBI:64076"/>
    </ligand>
</feature>
<protein>
    <recommendedName>
        <fullName evidence="17">ADP-dependent (S)-NAD(P)H-hydrate dehydratase</fullName>
        <ecNumber evidence="17">4.2.1.136</ecNumber>
    </recommendedName>
    <alternativeName>
        <fullName evidence="17">ADP-dependent NAD(P)HX dehydratase</fullName>
    </alternativeName>
</protein>
<keyword evidence="6 17" id="KW-0547">Nucleotide-binding</keyword>
<evidence type="ECO:0000256" key="18">
    <source>
        <dbReference type="PIRNR" id="PIRNR017184"/>
    </source>
</evidence>
<evidence type="ECO:0000256" key="17">
    <source>
        <dbReference type="HAMAP-Rule" id="MF_01965"/>
    </source>
</evidence>
<evidence type="ECO:0000256" key="5">
    <source>
        <dbReference type="ARBA" id="ARBA00022723"/>
    </source>
</evidence>
<dbReference type="GO" id="GO:0110051">
    <property type="term" value="P:metabolite repair"/>
    <property type="evidence" value="ECO:0007669"/>
    <property type="project" value="TreeGrafter"/>
</dbReference>
<reference evidence="22" key="2">
    <citation type="submission" date="2021-04" db="EMBL/GenBank/DDBJ databases">
        <authorList>
            <person name="Gilroy R."/>
        </authorList>
    </citation>
    <scope>NUCLEOTIDE SEQUENCE</scope>
    <source>
        <strain evidence="22">ChiHejej3B27-3195</strain>
    </source>
</reference>
<dbReference type="PANTHER" id="PTHR12592">
    <property type="entry name" value="ATP-DEPENDENT (S)-NAD(P)H-HYDRATE DEHYDRATASE FAMILY MEMBER"/>
    <property type="match status" value="1"/>
</dbReference>
<keyword evidence="13" id="KW-0511">Multifunctional enzyme</keyword>
<feature type="binding site" evidence="17">
    <location>
        <begin position="443"/>
        <end position="447"/>
    </location>
    <ligand>
        <name>AMP</name>
        <dbReference type="ChEBI" id="CHEBI:456215"/>
    </ligand>
</feature>
<evidence type="ECO:0000256" key="4">
    <source>
        <dbReference type="ARBA" id="ARBA00009524"/>
    </source>
</evidence>
<keyword evidence="7 17" id="KW-0067">ATP-binding</keyword>
<feature type="binding site" evidence="17">
    <location>
        <position position="397"/>
    </location>
    <ligand>
        <name>(6S)-NADPHX</name>
        <dbReference type="ChEBI" id="CHEBI:64076"/>
    </ligand>
</feature>
<dbReference type="SUPFAM" id="SSF64153">
    <property type="entry name" value="YjeF N-terminal domain-like"/>
    <property type="match status" value="1"/>
</dbReference>
<organism evidence="22 23">
    <name type="scientific">Candidatus Nesterenkonia stercoripullorum</name>
    <dbReference type="NCBI Taxonomy" id="2838701"/>
    <lineage>
        <taxon>Bacteria</taxon>
        <taxon>Bacillati</taxon>
        <taxon>Actinomycetota</taxon>
        <taxon>Actinomycetes</taxon>
        <taxon>Micrococcales</taxon>
        <taxon>Micrococcaceae</taxon>
        <taxon>Nesterenkonia</taxon>
    </lineage>
</organism>
<proteinExistence type="inferred from homology"/>
<comment type="catalytic activity">
    <reaction evidence="16 17 18">
        <text>(6S)-NADPHX + ADP = AMP + phosphate + NADPH + H(+)</text>
        <dbReference type="Rhea" id="RHEA:32235"/>
        <dbReference type="ChEBI" id="CHEBI:15378"/>
        <dbReference type="ChEBI" id="CHEBI:43474"/>
        <dbReference type="ChEBI" id="CHEBI:57783"/>
        <dbReference type="ChEBI" id="CHEBI:64076"/>
        <dbReference type="ChEBI" id="CHEBI:456215"/>
        <dbReference type="ChEBI" id="CHEBI:456216"/>
        <dbReference type="EC" id="4.2.1.136"/>
    </reaction>
</comment>
<keyword evidence="9 18" id="KW-0630">Potassium</keyword>
<comment type="catalytic activity">
    <reaction evidence="2 18">
        <text>(6R)-NADPHX = (6S)-NADPHX</text>
        <dbReference type="Rhea" id="RHEA:32227"/>
        <dbReference type="ChEBI" id="CHEBI:64076"/>
        <dbReference type="ChEBI" id="CHEBI:64077"/>
        <dbReference type="EC" id="5.1.99.6"/>
    </reaction>
</comment>
<dbReference type="Pfam" id="PF01256">
    <property type="entry name" value="Carb_kinase"/>
    <property type="match status" value="1"/>
</dbReference>
<comment type="caution">
    <text evidence="22">The sequence shown here is derived from an EMBL/GenBank/DDBJ whole genome shotgun (WGS) entry which is preliminary data.</text>
</comment>
<dbReference type="Proteomes" id="UP000824151">
    <property type="component" value="Unassembled WGS sequence"/>
</dbReference>
<comment type="similarity">
    <text evidence="17">Belongs to the NnrD/CARKD family.</text>
</comment>
<keyword evidence="12 17" id="KW-0456">Lyase</keyword>
<evidence type="ECO:0000256" key="7">
    <source>
        <dbReference type="ARBA" id="ARBA00022840"/>
    </source>
</evidence>
<dbReference type="NCBIfam" id="TIGR00196">
    <property type="entry name" value="yjeF_cterm"/>
    <property type="match status" value="1"/>
</dbReference>
<dbReference type="InterPro" id="IPR036652">
    <property type="entry name" value="YjeF_N_dom_sf"/>
</dbReference>
<evidence type="ECO:0000259" key="21">
    <source>
        <dbReference type="PROSITE" id="PS51385"/>
    </source>
</evidence>
<accession>A0A9D1S155</accession>
<comment type="function">
    <text evidence="14 18">Bifunctional enzyme that catalyzes the epimerization of the S- and R-forms of NAD(P)HX and the dehydration of the S-form of NAD(P)HX at the expense of ADP, which is converted to AMP. This allows the repair of both epimers of NAD(P)HX, a damaged form of NAD(P)H that is a result of enzymatic or heat-dependent hydration.</text>
</comment>
<feature type="binding site" evidence="17">
    <location>
        <position position="472"/>
    </location>
    <ligand>
        <name>AMP</name>
        <dbReference type="ChEBI" id="CHEBI:456215"/>
    </ligand>
</feature>
<evidence type="ECO:0000256" key="13">
    <source>
        <dbReference type="ARBA" id="ARBA00023268"/>
    </source>
</evidence>
<evidence type="ECO:0000256" key="10">
    <source>
        <dbReference type="ARBA" id="ARBA00023027"/>
    </source>
</evidence>
<dbReference type="CDD" id="cd01171">
    <property type="entry name" value="YXKO-related"/>
    <property type="match status" value="1"/>
</dbReference>
<dbReference type="HAMAP" id="MF_01965">
    <property type="entry name" value="NADHX_dehydratase"/>
    <property type="match status" value="1"/>
</dbReference>
<dbReference type="Pfam" id="PF03853">
    <property type="entry name" value="YjeF_N"/>
    <property type="match status" value="1"/>
</dbReference>
<name>A0A9D1S155_9MICC</name>
<dbReference type="EC" id="4.2.1.136" evidence="17"/>
<dbReference type="SUPFAM" id="SSF53613">
    <property type="entry name" value="Ribokinase-like"/>
    <property type="match status" value="1"/>
</dbReference>
<dbReference type="PANTHER" id="PTHR12592:SF0">
    <property type="entry name" value="ATP-DEPENDENT (S)-NAD(P)H-HYDRATE DEHYDRATASE"/>
    <property type="match status" value="1"/>
</dbReference>
<dbReference type="InterPro" id="IPR000631">
    <property type="entry name" value="CARKD"/>
</dbReference>
<keyword evidence="10 17" id="KW-0520">NAD</keyword>
<evidence type="ECO:0000256" key="9">
    <source>
        <dbReference type="ARBA" id="ARBA00022958"/>
    </source>
</evidence>
<evidence type="ECO:0000256" key="1">
    <source>
        <dbReference type="ARBA" id="ARBA00000013"/>
    </source>
</evidence>
<sequence>MTEVFTGTQVRDAERPLVEAGHGPALMQQAASGLAAQVLRSLRQRGRIYGAGVTALVGSGNNGADALYALLRLRRRGVRTRAVLVSERCHEAALTAYREAGGRTLPRVPGHQDVIIDAVLGTGASRRAEPMPIPGLGEALRPDARHEARGGIQRPGTQRPETQRPEIIACDIPSGVSADTGEVLSDYGLTADRTVTFGAVKLGLVVGAGAVLSGQIHCVDIGLGPHLPQASARLLETPSAGDRAEPDEAPSTTSGASSIELRELSGQDHKYARGVVHVVAGSTQYPGAAQLSVAAAVGTGAGMVTVDSEAQVSARVTAVHPEVVALPTDQALRRADAVALGPGLTGEAADEETLESVLAWSQSGGGILVLDASGIGLLSPERLRSGALTPNVVLTPHAGELHRLVSRIDEVHGTRVLREEDGDSPVASARAVAAHLGAVVLLKGASTVIAEPHGSVIVHRCRAPGLATAGSGDVLTGVIGALAAHDGRVGDMAALGSHIHAAAAHQIDPRGAGAFGAADLVAGIRRYRS</sequence>
<evidence type="ECO:0000256" key="16">
    <source>
        <dbReference type="ARBA" id="ARBA00049209"/>
    </source>
</evidence>
<keyword evidence="5 18" id="KW-0479">Metal-binding</keyword>
<evidence type="ECO:0000256" key="6">
    <source>
        <dbReference type="ARBA" id="ARBA00022741"/>
    </source>
</evidence>
<comment type="cofactor">
    <cofactor evidence="18">
        <name>K(+)</name>
        <dbReference type="ChEBI" id="CHEBI:29103"/>
    </cofactor>
    <text evidence="18">Binds 1 potassium ion per subunit.</text>
</comment>
<dbReference type="InterPro" id="IPR029056">
    <property type="entry name" value="Ribokinase-like"/>
</dbReference>
<evidence type="ECO:0000256" key="11">
    <source>
        <dbReference type="ARBA" id="ARBA00023235"/>
    </source>
</evidence>
<dbReference type="PROSITE" id="PS51383">
    <property type="entry name" value="YJEF_C_3"/>
    <property type="match status" value="1"/>
</dbReference>
<comment type="catalytic activity">
    <reaction evidence="15 17 18">
        <text>(6S)-NADHX + ADP = AMP + phosphate + NADH + H(+)</text>
        <dbReference type="Rhea" id="RHEA:32223"/>
        <dbReference type="ChEBI" id="CHEBI:15378"/>
        <dbReference type="ChEBI" id="CHEBI:43474"/>
        <dbReference type="ChEBI" id="CHEBI:57945"/>
        <dbReference type="ChEBI" id="CHEBI:64074"/>
        <dbReference type="ChEBI" id="CHEBI:456215"/>
        <dbReference type="ChEBI" id="CHEBI:456216"/>
        <dbReference type="EC" id="4.2.1.136"/>
    </reaction>
</comment>
<dbReference type="GO" id="GO:0046496">
    <property type="term" value="P:nicotinamide nucleotide metabolic process"/>
    <property type="evidence" value="ECO:0007669"/>
    <property type="project" value="UniProtKB-UniRule"/>
</dbReference>
<reference evidence="22" key="1">
    <citation type="journal article" date="2021" name="PeerJ">
        <title>Extensive microbial diversity within the chicken gut microbiome revealed by metagenomics and culture.</title>
        <authorList>
            <person name="Gilroy R."/>
            <person name="Ravi A."/>
            <person name="Getino M."/>
            <person name="Pursley I."/>
            <person name="Horton D.L."/>
            <person name="Alikhan N.F."/>
            <person name="Baker D."/>
            <person name="Gharbi K."/>
            <person name="Hall N."/>
            <person name="Watson M."/>
            <person name="Adriaenssens E.M."/>
            <person name="Foster-Nyarko E."/>
            <person name="Jarju S."/>
            <person name="Secka A."/>
            <person name="Antonio M."/>
            <person name="Oren A."/>
            <person name="Chaudhuri R.R."/>
            <person name="La Ragione R."/>
            <person name="Hildebrand F."/>
            <person name="Pallen M.J."/>
        </authorList>
    </citation>
    <scope>NUCLEOTIDE SEQUENCE</scope>
    <source>
        <strain evidence="22">ChiHejej3B27-3195</strain>
    </source>
</reference>
<keyword evidence="8 17" id="KW-0521">NADP</keyword>
<dbReference type="InterPro" id="IPR030677">
    <property type="entry name" value="Nnr"/>
</dbReference>
<feature type="domain" description="YjeF N-terminal" evidence="21">
    <location>
        <begin position="10"/>
        <end position="229"/>
    </location>
</feature>
<comment type="function">
    <text evidence="17">Catalyzes the dehydration of the S-form of NAD(P)HX at the expense of ADP, which is converted to AMP. Together with NAD(P)HX epimerase, which catalyzes the epimerization of the S- and R-forms, the enzyme allows the repair of both epimers of NAD(P)HX, a damaged form of NAD(P)H that is a result of enzymatic or heat-dependent hydration.</text>
</comment>
<evidence type="ECO:0000256" key="2">
    <source>
        <dbReference type="ARBA" id="ARBA00000909"/>
    </source>
</evidence>
<dbReference type="GO" id="GO:0052855">
    <property type="term" value="F:ADP-dependent NAD(P)H-hydrate dehydratase activity"/>
    <property type="evidence" value="ECO:0007669"/>
    <property type="project" value="UniProtKB-UniRule"/>
</dbReference>
<evidence type="ECO:0000256" key="3">
    <source>
        <dbReference type="ARBA" id="ARBA00006001"/>
    </source>
</evidence>
<feature type="domain" description="YjeF C-terminal" evidence="20">
    <location>
        <begin position="253"/>
        <end position="529"/>
    </location>
</feature>
<comment type="cofactor">
    <cofactor evidence="17">
        <name>Mg(2+)</name>
        <dbReference type="ChEBI" id="CHEBI:18420"/>
    </cofactor>
</comment>
<dbReference type="Gene3D" id="3.40.50.10260">
    <property type="entry name" value="YjeF N-terminal domain"/>
    <property type="match status" value="1"/>
</dbReference>
<feature type="binding site" evidence="17">
    <location>
        <position position="288"/>
    </location>
    <ligand>
        <name>(6S)-NADPHX</name>
        <dbReference type="ChEBI" id="CHEBI:64076"/>
    </ligand>
</feature>
<gene>
    <name evidence="17" type="primary">nnrD</name>
    <name evidence="22" type="ORF">H9871_01770</name>
</gene>
<dbReference type="EMBL" id="DXGD01000066">
    <property type="protein sequence ID" value="HIW98850.1"/>
    <property type="molecule type" value="Genomic_DNA"/>
</dbReference>
<comment type="similarity">
    <text evidence="4 18">In the C-terminal section; belongs to the NnrD/CARKD family.</text>
</comment>
<evidence type="ECO:0000313" key="22">
    <source>
        <dbReference type="EMBL" id="HIW98850.1"/>
    </source>
</evidence>
<evidence type="ECO:0000256" key="19">
    <source>
        <dbReference type="SAM" id="MobiDB-lite"/>
    </source>
</evidence>
<dbReference type="GO" id="GO:0046872">
    <property type="term" value="F:metal ion binding"/>
    <property type="evidence" value="ECO:0007669"/>
    <property type="project" value="UniProtKB-UniRule"/>
</dbReference>
<evidence type="ECO:0000256" key="15">
    <source>
        <dbReference type="ARBA" id="ARBA00048238"/>
    </source>
</evidence>
<comment type="similarity">
    <text evidence="3 18">In the N-terminal section; belongs to the NnrE/AIBP family.</text>
</comment>
<keyword evidence="11 18" id="KW-0413">Isomerase</keyword>
<feature type="binding site" evidence="17">
    <location>
        <position position="473"/>
    </location>
    <ligand>
        <name>(6S)-NADPHX</name>
        <dbReference type="ChEBI" id="CHEBI:64076"/>
    </ligand>
</feature>
<comment type="subunit">
    <text evidence="17">Homotetramer.</text>
</comment>
<dbReference type="GO" id="GO:0005524">
    <property type="term" value="F:ATP binding"/>
    <property type="evidence" value="ECO:0007669"/>
    <property type="project" value="UniProtKB-UniRule"/>
</dbReference>
<evidence type="ECO:0000259" key="20">
    <source>
        <dbReference type="PROSITE" id="PS51383"/>
    </source>
</evidence>
<dbReference type="PROSITE" id="PS51385">
    <property type="entry name" value="YJEF_N"/>
    <property type="match status" value="1"/>
</dbReference>
<dbReference type="AlphaFoldDB" id="A0A9D1S155"/>